<keyword evidence="2" id="KW-1185">Reference proteome</keyword>
<dbReference type="EMBL" id="JADEYP010000022">
    <property type="protein sequence ID" value="MCA5005825.1"/>
    <property type="molecule type" value="Genomic_DNA"/>
</dbReference>
<sequence>MFSRIPEDRLYCAWRIKTTFKDDLGKTLNGSGTCFFVKNSMDEVCLVTNRHLIDVDYKKPNSDYKEFKLITIEAFGKKRNIENMPDIDCKVMFYSFKILTSPKYENDVEVLKELRAYNDEEYTANVDYILPFNEIATEEQIKTGLKISDSLVFPGFPSWYDKIENRPILRPGMVSSDPRYNYSYGNIVIGDCLAYEAFSFEGSSGSPVFALQRGFPSDKLITWPDYRPLLLVGINAGSLLTNNNAHSGISYLYKSSIIIELMNQ</sequence>
<gene>
    <name evidence="1" type="ORF">IPZ78_11750</name>
</gene>
<comment type="caution">
    <text evidence="1">The sequence shown here is derived from an EMBL/GenBank/DDBJ whole genome shotgun (WGS) entry which is preliminary data.</text>
</comment>
<evidence type="ECO:0000313" key="1">
    <source>
        <dbReference type="EMBL" id="MCA5005825.1"/>
    </source>
</evidence>
<reference evidence="1" key="1">
    <citation type="submission" date="2020-10" db="EMBL/GenBank/DDBJ databases">
        <authorList>
            <person name="Lu T."/>
            <person name="Wang Q."/>
            <person name="Han X."/>
        </authorList>
    </citation>
    <scope>NUCLEOTIDE SEQUENCE</scope>
    <source>
        <strain evidence="1">WQ 366</strain>
    </source>
</reference>
<dbReference type="Proteomes" id="UP001165302">
    <property type="component" value="Unassembled WGS sequence"/>
</dbReference>
<evidence type="ECO:0008006" key="3">
    <source>
        <dbReference type="Google" id="ProtNLM"/>
    </source>
</evidence>
<protein>
    <recommendedName>
        <fullName evidence="3">Trypsin-like peptidase domain-containing protein</fullName>
    </recommendedName>
</protein>
<evidence type="ECO:0000313" key="2">
    <source>
        <dbReference type="Proteomes" id="UP001165302"/>
    </source>
</evidence>
<dbReference type="SUPFAM" id="SSF50494">
    <property type="entry name" value="Trypsin-like serine proteases"/>
    <property type="match status" value="1"/>
</dbReference>
<dbReference type="RefSeq" id="WP_225553945.1">
    <property type="nucleotide sequence ID" value="NZ_JADEYP010000022.1"/>
</dbReference>
<name>A0ABS7Z6Q0_9SPHI</name>
<accession>A0ABS7Z6Q0</accession>
<dbReference type="InterPro" id="IPR009003">
    <property type="entry name" value="Peptidase_S1_PA"/>
</dbReference>
<organism evidence="1 2">
    <name type="scientific">Sphingobacterium bovistauri</name>
    <dbReference type="NCBI Taxonomy" id="2781959"/>
    <lineage>
        <taxon>Bacteria</taxon>
        <taxon>Pseudomonadati</taxon>
        <taxon>Bacteroidota</taxon>
        <taxon>Sphingobacteriia</taxon>
        <taxon>Sphingobacteriales</taxon>
        <taxon>Sphingobacteriaceae</taxon>
        <taxon>Sphingobacterium</taxon>
    </lineage>
</organism>
<proteinExistence type="predicted"/>